<dbReference type="Gene3D" id="3.40.30.10">
    <property type="entry name" value="Glutaredoxin"/>
    <property type="match status" value="1"/>
</dbReference>
<dbReference type="EMBL" id="VCIW01000004">
    <property type="protein sequence ID" value="TLS52809.1"/>
    <property type="molecule type" value="Genomic_DNA"/>
</dbReference>
<dbReference type="InterPro" id="IPR036249">
    <property type="entry name" value="Thioredoxin-like_sf"/>
</dbReference>
<sequence>MGRMIRKILLFSVTACPMGRSMQTVVQEVGRQLNGIEHEVVYADVQHDPTNQYRITQNPTVVFLDEREKECNRVVGFIETQELIDLIRRMETGEVIQLESVPNALASQEKYTVYLYDGAVPVPVETVYNNKTAVVTPRITAIRLLLETTAEGFINPFPPNSALMKVDFTDRVASVEIQVEEQVSSMETIKMEQTLLYTLRHFGIQTVDLRLYAETLQ</sequence>
<accession>A0A5R9GCJ2</accession>
<dbReference type="SUPFAM" id="SSF52833">
    <property type="entry name" value="Thioredoxin-like"/>
    <property type="match status" value="1"/>
</dbReference>
<name>A0A5R9GCJ2_9BACL</name>
<evidence type="ECO:0000313" key="1">
    <source>
        <dbReference type="EMBL" id="TLS52809.1"/>
    </source>
</evidence>
<dbReference type="OrthoDB" id="2603710at2"/>
<proteinExistence type="predicted"/>
<protein>
    <submittedName>
        <fullName evidence="1">Uncharacterized protein</fullName>
    </submittedName>
</protein>
<evidence type="ECO:0000313" key="2">
    <source>
        <dbReference type="Proteomes" id="UP000309676"/>
    </source>
</evidence>
<dbReference type="AlphaFoldDB" id="A0A5R9GCJ2"/>
<dbReference type="RefSeq" id="WP_138193799.1">
    <property type="nucleotide sequence ID" value="NZ_VCIW01000004.1"/>
</dbReference>
<gene>
    <name evidence="1" type="ORF">FE782_09310</name>
</gene>
<keyword evidence="2" id="KW-1185">Reference proteome</keyword>
<comment type="caution">
    <text evidence="1">The sequence shown here is derived from an EMBL/GenBank/DDBJ whole genome shotgun (WGS) entry which is preliminary data.</text>
</comment>
<reference evidence="1 2" key="1">
    <citation type="submission" date="2019-05" db="EMBL/GenBank/DDBJ databases">
        <authorList>
            <person name="Narsing Rao M.P."/>
            <person name="Li W.J."/>
        </authorList>
    </citation>
    <scope>NUCLEOTIDE SEQUENCE [LARGE SCALE GENOMIC DNA]</scope>
    <source>
        <strain evidence="1 2">SYSU_K30003</strain>
    </source>
</reference>
<dbReference type="Proteomes" id="UP000309676">
    <property type="component" value="Unassembled WGS sequence"/>
</dbReference>
<organism evidence="1 2">
    <name type="scientific">Paenibacillus antri</name>
    <dbReference type="NCBI Taxonomy" id="2582848"/>
    <lineage>
        <taxon>Bacteria</taxon>
        <taxon>Bacillati</taxon>
        <taxon>Bacillota</taxon>
        <taxon>Bacilli</taxon>
        <taxon>Bacillales</taxon>
        <taxon>Paenibacillaceae</taxon>
        <taxon>Paenibacillus</taxon>
    </lineage>
</organism>